<evidence type="ECO:0000256" key="3">
    <source>
        <dbReference type="SAM" id="SignalP"/>
    </source>
</evidence>
<reference evidence="4 5" key="1">
    <citation type="submission" date="2016-06" db="EMBL/GenBank/DDBJ databases">
        <authorList>
            <consortium name="Pathogen Informatics"/>
        </authorList>
    </citation>
    <scope>NUCLEOTIDE SEQUENCE [LARGE SCALE GENOMIC DNA]</scope>
    <source>
        <strain evidence="4">PmlGA01</strain>
    </source>
</reference>
<keyword evidence="2" id="KW-0812">Transmembrane</keyword>
<protein>
    <submittedName>
        <fullName evidence="4">Uncharacterized protein</fullName>
    </submittedName>
</protein>
<feature type="region of interest" description="Disordered" evidence="1">
    <location>
        <begin position="325"/>
        <end position="395"/>
    </location>
</feature>
<dbReference type="EMBL" id="LT594502">
    <property type="protein sequence ID" value="SBT80972.1"/>
    <property type="molecule type" value="Genomic_DNA"/>
</dbReference>
<accession>A0A1C3L319</accession>
<feature type="compositionally biased region" description="Low complexity" evidence="1">
    <location>
        <begin position="384"/>
        <end position="395"/>
    </location>
</feature>
<feature type="region of interest" description="Disordered" evidence="1">
    <location>
        <begin position="424"/>
        <end position="443"/>
    </location>
</feature>
<feature type="signal peptide" evidence="3">
    <location>
        <begin position="1"/>
        <end position="21"/>
    </location>
</feature>
<proteinExistence type="predicted"/>
<evidence type="ECO:0000256" key="1">
    <source>
        <dbReference type="SAM" id="MobiDB-lite"/>
    </source>
</evidence>
<keyword evidence="2" id="KW-1133">Transmembrane helix</keyword>
<organism evidence="4 5">
    <name type="scientific">Plasmodium malariae</name>
    <dbReference type="NCBI Taxonomy" id="5858"/>
    <lineage>
        <taxon>Eukaryota</taxon>
        <taxon>Sar</taxon>
        <taxon>Alveolata</taxon>
        <taxon>Apicomplexa</taxon>
        <taxon>Aconoidasida</taxon>
        <taxon>Haemosporida</taxon>
        <taxon>Plasmodiidae</taxon>
        <taxon>Plasmodium</taxon>
        <taxon>Plasmodium (Plasmodium)</taxon>
    </lineage>
</organism>
<feature type="compositionally biased region" description="Low complexity" evidence="1">
    <location>
        <begin position="837"/>
        <end position="847"/>
    </location>
</feature>
<feature type="region of interest" description="Disordered" evidence="1">
    <location>
        <begin position="458"/>
        <end position="482"/>
    </location>
</feature>
<evidence type="ECO:0000313" key="5">
    <source>
        <dbReference type="Proteomes" id="UP000219799"/>
    </source>
</evidence>
<feature type="compositionally biased region" description="Basic and acidic residues" evidence="1">
    <location>
        <begin position="326"/>
        <end position="346"/>
    </location>
</feature>
<dbReference type="VEuPathDB" id="PlasmoDB:PmUG01_14063500"/>
<feature type="transmembrane region" description="Helical" evidence="2">
    <location>
        <begin position="873"/>
        <end position="893"/>
    </location>
</feature>
<feature type="region of interest" description="Disordered" evidence="1">
    <location>
        <begin position="832"/>
        <end position="862"/>
    </location>
</feature>
<sequence>MNVQNNLMILVYLLFPFLLLTEDIYCFLKDANIKYVSVNDKKNKSNTNDGFSSFGLYGKNNKDDENKSTGGMFQSLFSSMKNILYNEDKIKKDLKLINDNVKEMKEGLVKSSIDIAKQATNIKEDITKNTTYWSNLIKNTISEELGQIDRISKEQLNKLRGTPQHKMLFSTPFQFSSNEQKGNKKVIGKDSSDASSIMSSVDAKATAANVGAAFPYFSNSDNKNEEKKGMFKYLYSKGTNEGKKNEMKYEGQGDEAKKGIRMNPFSFFTNADKKGNTSENFIKEDKSQLHAFFGMKENEKNDGKRNKVDTSNKEDKAWSFTNYFSHKGEQDHLEKKEGGKGSKDNDSSTGRSVQQEEEEAKGFSLNFFSKRSGNAEGDSEQGKGSNNNGRSNVSSVPWFSFTHKKQGEGEMDKAQQYIKIHQEETKKKDDTMNNQNEGDGKGIEKSFSLFNLLKGKEKKKDMNSDNVETDNANLEKSYSTDDGRKKEKKSLFNLYSTFGHNDFALNDENKKWNYSNSESNTKMKIDYSNDNLMNKVKNYYKENKNVDDVKFLSLLNTEHQFDENVDCYPLVAFKGCLSNCFKTISNDKGEEEQHDFKKKPLSVNDYKHLEKCIYKCKNSSLDNVSGGCVQKDGQVLNKKPNYRQYMHNFEKDNVKFDEHPSAFHDFTLKDKYSAGTSGSTNGSTSGSTSGSTGSDSTSSSTGSDSTSGSTGSDSANNVRDDKHVGDITAELKKRNFVDIIFMKDGKKEKTNYDSANIMPGENLSAKLFDIGSNYKQNNSMLDKDNINNSHLLQNSFNLFKTLTTQNDDTSNSKSSTSEGILKRQGNITKGTIDADHTINTTTTTSTNSEEEKEDDDDDDDDSSNHYSYASTSFFLFLLFITFFVYLSAFTNIINQYYVSFKEKICLYLNGNYKATFNHIYGEPSEAFLPKSVHPPYNINSAQDNYYHSFQENNLDLA</sequence>
<feature type="chain" id="PRO_5008678310" evidence="3">
    <location>
        <begin position="22"/>
        <end position="957"/>
    </location>
</feature>
<name>A0A1C3L319_PLAMA</name>
<evidence type="ECO:0000313" key="4">
    <source>
        <dbReference type="EMBL" id="SBT80972.1"/>
    </source>
</evidence>
<gene>
    <name evidence="4" type="primary">PmlGA01_140047200</name>
    <name evidence="4" type="ORF">PMLGA01_140047200</name>
</gene>
<feature type="region of interest" description="Disordered" evidence="1">
    <location>
        <begin position="674"/>
        <end position="721"/>
    </location>
</feature>
<feature type="compositionally biased region" description="Low complexity" evidence="1">
    <location>
        <begin position="675"/>
        <end position="714"/>
    </location>
</feature>
<keyword evidence="3" id="KW-0732">Signal</keyword>
<keyword evidence="2" id="KW-0472">Membrane</keyword>
<feature type="compositionally biased region" description="Polar residues" evidence="1">
    <location>
        <begin position="464"/>
        <end position="477"/>
    </location>
</feature>
<dbReference type="AlphaFoldDB" id="A0A1C3L319"/>
<evidence type="ECO:0000256" key="2">
    <source>
        <dbReference type="SAM" id="Phobius"/>
    </source>
</evidence>
<feature type="compositionally biased region" description="Acidic residues" evidence="1">
    <location>
        <begin position="848"/>
        <end position="861"/>
    </location>
</feature>
<dbReference type="Proteomes" id="UP000219799">
    <property type="component" value="Chromosome 14"/>
</dbReference>